<dbReference type="PROSITE" id="PS50977">
    <property type="entry name" value="HTH_TETR_2"/>
    <property type="match status" value="1"/>
</dbReference>
<dbReference type="SUPFAM" id="SSF48498">
    <property type="entry name" value="Tetracyclin repressor-like, C-terminal domain"/>
    <property type="match status" value="1"/>
</dbReference>
<sequence length="244" mass="26288">MKPPQSNCARRSPGRPRGGKPVIQEAELLSAALSAFARLGYHGTSLRSLNRELGVSHNLLTQQFGSKEALWRAAVDWGFGRMQQSLTQATEDSATENTGTGEATRTAEESGPTAALHRFIEAFVLQSARMPELLALVNAEGSQHSERLDYLLEHFGQPMFARMQPIYAQAVAAGELREVPLETLFYLITAGGASLYSTPALSTKLFGAESLAPDQVQSQARSVADFLIAGLRSEAAPSDSTLKP</sequence>
<feature type="domain" description="HTH tetR-type" evidence="6">
    <location>
        <begin position="22"/>
        <end position="82"/>
    </location>
</feature>
<keyword evidence="1" id="KW-0805">Transcription regulation</keyword>
<comment type="caution">
    <text evidence="7">The sequence shown here is derived from an EMBL/GenBank/DDBJ whole genome shotgun (WGS) entry which is preliminary data.</text>
</comment>
<evidence type="ECO:0000259" key="6">
    <source>
        <dbReference type="PROSITE" id="PS50977"/>
    </source>
</evidence>
<dbReference type="InterPro" id="IPR041474">
    <property type="entry name" value="NicS_C"/>
</dbReference>
<gene>
    <name evidence="7" type="ORF">FHU41_001932</name>
</gene>
<dbReference type="EMBL" id="JACBYQ010000002">
    <property type="protein sequence ID" value="NYE95682.1"/>
    <property type="molecule type" value="Genomic_DNA"/>
</dbReference>
<dbReference type="Gene3D" id="1.10.357.10">
    <property type="entry name" value="Tetracycline Repressor, domain 2"/>
    <property type="match status" value="1"/>
</dbReference>
<feature type="region of interest" description="Disordered" evidence="5">
    <location>
        <begin position="86"/>
        <end position="112"/>
    </location>
</feature>
<dbReference type="GO" id="GO:0003700">
    <property type="term" value="F:DNA-binding transcription factor activity"/>
    <property type="evidence" value="ECO:0007669"/>
    <property type="project" value="TreeGrafter"/>
</dbReference>
<dbReference type="Pfam" id="PF00440">
    <property type="entry name" value="TetR_N"/>
    <property type="match status" value="1"/>
</dbReference>
<dbReference type="Proteomes" id="UP000521748">
    <property type="component" value="Unassembled WGS sequence"/>
</dbReference>
<accession>A0A7Y9LU82</accession>
<keyword evidence="8" id="KW-1185">Reference proteome</keyword>
<dbReference type="InterPro" id="IPR009057">
    <property type="entry name" value="Homeodomain-like_sf"/>
</dbReference>
<keyword evidence="3" id="KW-0804">Transcription</keyword>
<organism evidence="7 8">
    <name type="scientific">Psychromicrobium silvestre</name>
    <dbReference type="NCBI Taxonomy" id="1645614"/>
    <lineage>
        <taxon>Bacteria</taxon>
        <taxon>Bacillati</taxon>
        <taxon>Actinomycetota</taxon>
        <taxon>Actinomycetes</taxon>
        <taxon>Micrococcales</taxon>
        <taxon>Micrococcaceae</taxon>
        <taxon>Psychromicrobium</taxon>
    </lineage>
</organism>
<proteinExistence type="predicted"/>
<feature type="DNA-binding region" description="H-T-H motif" evidence="4">
    <location>
        <begin position="45"/>
        <end position="64"/>
    </location>
</feature>
<evidence type="ECO:0000256" key="3">
    <source>
        <dbReference type="ARBA" id="ARBA00023163"/>
    </source>
</evidence>
<keyword evidence="2 4" id="KW-0238">DNA-binding</keyword>
<evidence type="ECO:0000256" key="2">
    <source>
        <dbReference type="ARBA" id="ARBA00023125"/>
    </source>
</evidence>
<dbReference type="GO" id="GO:0000976">
    <property type="term" value="F:transcription cis-regulatory region binding"/>
    <property type="evidence" value="ECO:0007669"/>
    <property type="project" value="TreeGrafter"/>
</dbReference>
<dbReference type="AlphaFoldDB" id="A0A7Y9LU82"/>
<reference evidence="7 8" key="1">
    <citation type="submission" date="2020-07" db="EMBL/GenBank/DDBJ databases">
        <title>Sequencing the genomes of 1000 actinobacteria strains.</title>
        <authorList>
            <person name="Klenk H.-P."/>
        </authorList>
    </citation>
    <scope>NUCLEOTIDE SEQUENCE [LARGE SCALE GENOMIC DNA]</scope>
    <source>
        <strain evidence="7 8">DSM 102047</strain>
    </source>
</reference>
<name>A0A7Y9LU82_9MICC</name>
<evidence type="ECO:0000313" key="7">
    <source>
        <dbReference type="EMBL" id="NYE95682.1"/>
    </source>
</evidence>
<evidence type="ECO:0000256" key="5">
    <source>
        <dbReference type="SAM" id="MobiDB-lite"/>
    </source>
</evidence>
<dbReference type="PANTHER" id="PTHR30055">
    <property type="entry name" value="HTH-TYPE TRANSCRIPTIONAL REGULATOR RUTR"/>
    <property type="match status" value="1"/>
</dbReference>
<protein>
    <submittedName>
        <fullName evidence="7">AcrR family transcriptional regulator</fullName>
    </submittedName>
</protein>
<dbReference type="PANTHER" id="PTHR30055:SF234">
    <property type="entry name" value="HTH-TYPE TRANSCRIPTIONAL REGULATOR BETI"/>
    <property type="match status" value="1"/>
</dbReference>
<dbReference type="InterPro" id="IPR001647">
    <property type="entry name" value="HTH_TetR"/>
</dbReference>
<evidence type="ECO:0000256" key="1">
    <source>
        <dbReference type="ARBA" id="ARBA00023015"/>
    </source>
</evidence>
<dbReference type="SUPFAM" id="SSF46689">
    <property type="entry name" value="Homeodomain-like"/>
    <property type="match status" value="1"/>
</dbReference>
<feature type="region of interest" description="Disordered" evidence="5">
    <location>
        <begin position="1"/>
        <end position="20"/>
    </location>
</feature>
<dbReference type="InterPro" id="IPR050109">
    <property type="entry name" value="HTH-type_TetR-like_transc_reg"/>
</dbReference>
<dbReference type="InterPro" id="IPR036271">
    <property type="entry name" value="Tet_transcr_reg_TetR-rel_C_sf"/>
</dbReference>
<evidence type="ECO:0000256" key="4">
    <source>
        <dbReference type="PROSITE-ProRule" id="PRU00335"/>
    </source>
</evidence>
<dbReference type="Pfam" id="PF17938">
    <property type="entry name" value="TetR_C_29"/>
    <property type="match status" value="1"/>
</dbReference>
<feature type="compositionally biased region" description="Low complexity" evidence="5">
    <location>
        <begin position="95"/>
        <end position="104"/>
    </location>
</feature>
<evidence type="ECO:0000313" key="8">
    <source>
        <dbReference type="Proteomes" id="UP000521748"/>
    </source>
</evidence>
<dbReference type="RefSeq" id="WP_179389435.1">
    <property type="nucleotide sequence ID" value="NZ_JACBYQ010000002.1"/>
</dbReference>